<dbReference type="OrthoDB" id="981213at2"/>
<reference evidence="4 5" key="1">
    <citation type="submission" date="2016-11" db="EMBL/GenBank/DDBJ databases">
        <title>Trade-off between light-utilization and light-protection in marine flavobacteria.</title>
        <authorList>
            <person name="Kumagai Y."/>
        </authorList>
    </citation>
    <scope>NUCLEOTIDE SEQUENCE [LARGE SCALE GENOMIC DNA]</scope>
    <source>
        <strain evidence="4 5">ATCC 700397</strain>
    </source>
</reference>
<keyword evidence="5" id="KW-1185">Reference proteome</keyword>
<keyword evidence="2" id="KW-1133">Transmembrane helix</keyword>
<dbReference type="EMBL" id="MQUA01000013">
    <property type="protein sequence ID" value="PQB07881.1"/>
    <property type="molecule type" value="Genomic_DNA"/>
</dbReference>
<keyword evidence="1" id="KW-0175">Coiled coil</keyword>
<gene>
    <name evidence="4" type="ORF">BST83_12525</name>
</gene>
<sequence length="195" mass="23117">MKSKLLLFLFLITSFVAYTQETIEVEEDSSIKRQFDRIYRISTTYQAYKVIDRDEYEKLKSNVLDSLKSSKKLISEKENLLKIERDNVEVLNSILNTTKLDLDTAQQKENSIFLFGTHLNKTTYNLILWFIIILLFVGLGFFVFKFSKSNVLTNEAQSNLLDIEKEFDDHRKKSIEREQKLRRQLQDEINKQRNS</sequence>
<feature type="transmembrane region" description="Helical" evidence="2">
    <location>
        <begin position="126"/>
        <end position="144"/>
    </location>
</feature>
<evidence type="ECO:0000256" key="1">
    <source>
        <dbReference type="SAM" id="Coils"/>
    </source>
</evidence>
<accession>A0A2S7KZ35</accession>
<protein>
    <recommendedName>
        <fullName evidence="6">tRNA (Guanine-N1)-methyltransferase</fullName>
    </recommendedName>
</protein>
<proteinExistence type="predicted"/>
<evidence type="ECO:0000313" key="5">
    <source>
        <dbReference type="Proteomes" id="UP000239522"/>
    </source>
</evidence>
<evidence type="ECO:0000256" key="3">
    <source>
        <dbReference type="SAM" id="SignalP"/>
    </source>
</evidence>
<keyword evidence="2" id="KW-0472">Membrane</keyword>
<feature type="coiled-coil region" evidence="1">
    <location>
        <begin position="153"/>
        <end position="195"/>
    </location>
</feature>
<evidence type="ECO:0000256" key="2">
    <source>
        <dbReference type="SAM" id="Phobius"/>
    </source>
</evidence>
<feature type="signal peptide" evidence="3">
    <location>
        <begin position="1"/>
        <end position="19"/>
    </location>
</feature>
<name>A0A2S7KZ35_9FLAO</name>
<dbReference type="Proteomes" id="UP000239522">
    <property type="component" value="Unassembled WGS sequence"/>
</dbReference>
<keyword evidence="3" id="KW-0732">Signal</keyword>
<keyword evidence="2" id="KW-0812">Transmembrane</keyword>
<feature type="chain" id="PRO_5015454130" description="tRNA (Guanine-N1)-methyltransferase" evidence="3">
    <location>
        <begin position="20"/>
        <end position="195"/>
    </location>
</feature>
<dbReference type="RefSeq" id="WP_104810085.1">
    <property type="nucleotide sequence ID" value="NZ_MQUA01000013.1"/>
</dbReference>
<comment type="caution">
    <text evidence="4">The sequence shown here is derived from an EMBL/GenBank/DDBJ whole genome shotgun (WGS) entry which is preliminary data.</text>
</comment>
<evidence type="ECO:0008006" key="6">
    <source>
        <dbReference type="Google" id="ProtNLM"/>
    </source>
</evidence>
<evidence type="ECO:0000313" key="4">
    <source>
        <dbReference type="EMBL" id="PQB07881.1"/>
    </source>
</evidence>
<dbReference type="AlphaFoldDB" id="A0A2S7KZ35"/>
<organism evidence="4 5">
    <name type="scientific">Polaribacter filamentus</name>
    <dbReference type="NCBI Taxonomy" id="53483"/>
    <lineage>
        <taxon>Bacteria</taxon>
        <taxon>Pseudomonadati</taxon>
        <taxon>Bacteroidota</taxon>
        <taxon>Flavobacteriia</taxon>
        <taxon>Flavobacteriales</taxon>
        <taxon>Flavobacteriaceae</taxon>
    </lineage>
</organism>